<gene>
    <name evidence="2" type="ORF">ACFFHF_21820</name>
</gene>
<sequence length="254" mass="28631">MTEAYPVIEGAEEFFFKGSEVGVLISHGFLGTPQSVRYIGEEFARLGYSVLAPRLKGHGTHYKDMEVCSYQDWFASLEKAYVQLKQHCSHIFVIGQSMGGTLSLRLAHRHKEIKGLILINAALEVPAYDYLKDQVEPRFLNESEPDIKASGVHEITYSKVPLKAIHELQKVMENTLNLIPEIDSPVLGMRSSVDHVVPPENTDYILQTVRATNKERLLLPNSFHVASMDYDKDHIVKSGHQFIQQLVANELVLS</sequence>
<organism evidence="2 3">
    <name type="scientific">Robertmurraya beringensis</name>
    <dbReference type="NCBI Taxonomy" id="641660"/>
    <lineage>
        <taxon>Bacteria</taxon>
        <taxon>Bacillati</taxon>
        <taxon>Bacillota</taxon>
        <taxon>Bacilli</taxon>
        <taxon>Bacillales</taxon>
        <taxon>Bacillaceae</taxon>
        <taxon>Robertmurraya</taxon>
    </lineage>
</organism>
<dbReference type="InterPro" id="IPR012354">
    <property type="entry name" value="Esterase_lipase"/>
</dbReference>
<dbReference type="InterPro" id="IPR029058">
    <property type="entry name" value="AB_hydrolase_fold"/>
</dbReference>
<dbReference type="EMBL" id="JBHLUU010000125">
    <property type="protein sequence ID" value="MFC0477832.1"/>
    <property type="molecule type" value="Genomic_DNA"/>
</dbReference>
<dbReference type="InterPro" id="IPR051044">
    <property type="entry name" value="MAG_DAG_Lipase"/>
</dbReference>
<dbReference type="RefSeq" id="WP_377059025.1">
    <property type="nucleotide sequence ID" value="NZ_JBHLUU010000125.1"/>
</dbReference>
<evidence type="ECO:0000313" key="3">
    <source>
        <dbReference type="Proteomes" id="UP001589738"/>
    </source>
</evidence>
<dbReference type="Gene3D" id="3.40.50.1820">
    <property type="entry name" value="alpha/beta hydrolase"/>
    <property type="match status" value="1"/>
</dbReference>
<accession>A0ABV6KWY6</accession>
<dbReference type="PIRSF" id="PIRSF017388">
    <property type="entry name" value="Esterase_lipase"/>
    <property type="match status" value="1"/>
</dbReference>
<dbReference type="SUPFAM" id="SSF53474">
    <property type="entry name" value="alpha/beta-Hydrolases"/>
    <property type="match status" value="1"/>
</dbReference>
<dbReference type="InterPro" id="IPR022742">
    <property type="entry name" value="Hydrolase_4"/>
</dbReference>
<dbReference type="Proteomes" id="UP001589738">
    <property type="component" value="Unassembled WGS sequence"/>
</dbReference>
<comment type="caution">
    <text evidence="2">The sequence shown here is derived from an EMBL/GenBank/DDBJ whole genome shotgun (WGS) entry which is preliminary data.</text>
</comment>
<feature type="domain" description="Serine aminopeptidase S33" evidence="1">
    <location>
        <begin position="23"/>
        <end position="226"/>
    </location>
</feature>
<evidence type="ECO:0000313" key="2">
    <source>
        <dbReference type="EMBL" id="MFC0477832.1"/>
    </source>
</evidence>
<protein>
    <submittedName>
        <fullName evidence="2">Alpha/beta hydrolase</fullName>
    </submittedName>
</protein>
<dbReference type="PANTHER" id="PTHR11614">
    <property type="entry name" value="PHOSPHOLIPASE-RELATED"/>
    <property type="match status" value="1"/>
</dbReference>
<keyword evidence="3" id="KW-1185">Reference proteome</keyword>
<proteinExistence type="predicted"/>
<reference evidence="2 3" key="1">
    <citation type="submission" date="2024-09" db="EMBL/GenBank/DDBJ databases">
        <authorList>
            <person name="Sun Q."/>
            <person name="Mori K."/>
        </authorList>
    </citation>
    <scope>NUCLEOTIDE SEQUENCE [LARGE SCALE GENOMIC DNA]</scope>
    <source>
        <strain evidence="2 3">CGMCC 1.9126</strain>
    </source>
</reference>
<dbReference type="Pfam" id="PF12146">
    <property type="entry name" value="Hydrolase_4"/>
    <property type="match status" value="1"/>
</dbReference>
<evidence type="ECO:0000259" key="1">
    <source>
        <dbReference type="Pfam" id="PF12146"/>
    </source>
</evidence>
<name>A0ABV6KWY6_9BACI</name>
<dbReference type="GO" id="GO:0016787">
    <property type="term" value="F:hydrolase activity"/>
    <property type="evidence" value="ECO:0007669"/>
    <property type="project" value="UniProtKB-KW"/>
</dbReference>
<keyword evidence="2" id="KW-0378">Hydrolase</keyword>